<feature type="domain" description="D-isomer specific 2-hydroxyacid dehydrogenase catalytic" evidence="5">
    <location>
        <begin position="2"/>
        <end position="243"/>
    </location>
</feature>
<dbReference type="PROSITE" id="PS00670">
    <property type="entry name" value="D_2_HYDROXYACID_DH_2"/>
    <property type="match status" value="1"/>
</dbReference>
<dbReference type="InterPro" id="IPR006140">
    <property type="entry name" value="D-isomer_DH_NAD-bd"/>
</dbReference>
<dbReference type="InterPro" id="IPR029753">
    <property type="entry name" value="D-isomer_DH_CS"/>
</dbReference>
<dbReference type="InterPro" id="IPR036291">
    <property type="entry name" value="NAD(P)-bd_dom_sf"/>
</dbReference>
<protein>
    <recommendedName>
        <fullName evidence="8">D-lactate dehydrogenase</fullName>
    </recommendedName>
</protein>
<dbReference type="Gene3D" id="3.40.50.720">
    <property type="entry name" value="NAD(P)-binding Rossmann-like Domain"/>
    <property type="match status" value="1"/>
</dbReference>
<dbReference type="Pfam" id="PF02826">
    <property type="entry name" value="2-Hacid_dh_C"/>
    <property type="match status" value="1"/>
</dbReference>
<dbReference type="PROSITE" id="PS00671">
    <property type="entry name" value="D_2_HYDROXYACID_DH_3"/>
    <property type="match status" value="1"/>
</dbReference>
<evidence type="ECO:0000256" key="3">
    <source>
        <dbReference type="ARBA" id="ARBA00023027"/>
    </source>
</evidence>
<name>A0A7S1XCL0_9RHOD</name>
<evidence type="ECO:0000256" key="1">
    <source>
        <dbReference type="ARBA" id="ARBA00005854"/>
    </source>
</evidence>
<feature type="domain" description="D-isomer specific 2-hydroxyacid dehydrogenase NAD-binding" evidence="6">
    <location>
        <begin position="25"/>
        <end position="211"/>
    </location>
</feature>
<evidence type="ECO:0000256" key="4">
    <source>
        <dbReference type="RuleBase" id="RU003719"/>
    </source>
</evidence>
<accession>A0A7S1XCL0</accession>
<keyword evidence="2 4" id="KW-0560">Oxidoreductase</keyword>
<dbReference type="InterPro" id="IPR006139">
    <property type="entry name" value="D-isomer_2_OHA_DH_cat_dom"/>
</dbReference>
<keyword evidence="3" id="KW-0520">NAD</keyword>
<proteinExistence type="inferred from homology"/>
<evidence type="ECO:0000259" key="5">
    <source>
        <dbReference type="Pfam" id="PF00389"/>
    </source>
</evidence>
<evidence type="ECO:0000313" key="7">
    <source>
        <dbReference type="EMBL" id="CAD9229157.1"/>
    </source>
</evidence>
<reference evidence="7" key="1">
    <citation type="submission" date="2021-01" db="EMBL/GenBank/DDBJ databases">
        <authorList>
            <person name="Corre E."/>
            <person name="Pelletier E."/>
            <person name="Niang G."/>
            <person name="Scheremetjew M."/>
            <person name="Finn R."/>
            <person name="Kale V."/>
            <person name="Holt S."/>
            <person name="Cochrane G."/>
            <person name="Meng A."/>
            <person name="Brown T."/>
            <person name="Cohen L."/>
        </authorList>
    </citation>
    <scope>NUCLEOTIDE SEQUENCE</scope>
    <source>
        <strain evidence="7">SAG 36.94</strain>
    </source>
</reference>
<dbReference type="AlphaFoldDB" id="A0A7S1XCL0"/>
<dbReference type="PANTHER" id="PTHR43026">
    <property type="entry name" value="2-HYDROXYACID DEHYDROGENASE HOMOLOG 1-RELATED"/>
    <property type="match status" value="1"/>
</dbReference>
<evidence type="ECO:0000256" key="2">
    <source>
        <dbReference type="ARBA" id="ARBA00023002"/>
    </source>
</evidence>
<dbReference type="GO" id="GO:0051287">
    <property type="term" value="F:NAD binding"/>
    <property type="evidence" value="ECO:0007669"/>
    <property type="project" value="InterPro"/>
</dbReference>
<comment type="similarity">
    <text evidence="1 4">Belongs to the D-isomer specific 2-hydroxyacid dehydrogenase family.</text>
</comment>
<evidence type="ECO:0008006" key="8">
    <source>
        <dbReference type="Google" id="ProtNLM"/>
    </source>
</evidence>
<dbReference type="Pfam" id="PF00389">
    <property type="entry name" value="2-Hacid_dh"/>
    <property type="match status" value="1"/>
</dbReference>
<dbReference type="InterPro" id="IPR058205">
    <property type="entry name" value="D-LDH-like"/>
</dbReference>
<dbReference type="GO" id="GO:0016616">
    <property type="term" value="F:oxidoreductase activity, acting on the CH-OH group of donors, NAD or NADP as acceptor"/>
    <property type="evidence" value="ECO:0007669"/>
    <property type="project" value="InterPro"/>
</dbReference>
<evidence type="ECO:0000259" key="6">
    <source>
        <dbReference type="Pfam" id="PF02826"/>
    </source>
</evidence>
<organism evidence="7">
    <name type="scientific">Compsopogon caeruleus</name>
    <dbReference type="NCBI Taxonomy" id="31354"/>
    <lineage>
        <taxon>Eukaryota</taxon>
        <taxon>Rhodophyta</taxon>
        <taxon>Compsopogonophyceae</taxon>
        <taxon>Compsopogonales</taxon>
        <taxon>Compsopogonaceae</taxon>
        <taxon>Compsopogon</taxon>
    </lineage>
</organism>
<dbReference type="SUPFAM" id="SSF51735">
    <property type="entry name" value="NAD(P)-binding Rossmann-fold domains"/>
    <property type="match status" value="1"/>
</dbReference>
<gene>
    <name evidence="7" type="ORF">CCAE0312_LOCUS1949</name>
</gene>
<dbReference type="EMBL" id="HBGH01003574">
    <property type="protein sequence ID" value="CAD9229157.1"/>
    <property type="molecule type" value="Transcribed_RNA"/>
</dbReference>
<sequence length="246" mass="27060">MARELGIKIARVPTLSSYPVAEYAVTMMLTLNRKTHKAYSRVRNGNFSLEGLQGFDMNGKVVGIIGTGKAGSLTARILRGFGCQILAYDALENQAFRDLGGRYTSLEELLSSSHIVSLHAPLLPATRHMINRETIAKMKEGVMLINTSRGALIDTRAMVEGLESGHIGAVGIDVYEGEEELFHTDLSGLVLRDELFKQLMSFPNVLITGHQSSMTDSALESVAQTTLMSLRQFRNQQPLRHEIILG</sequence>
<dbReference type="PANTHER" id="PTHR43026:SF1">
    <property type="entry name" value="2-HYDROXYACID DEHYDROGENASE HOMOLOG 1-RELATED"/>
    <property type="match status" value="1"/>
</dbReference>